<reference evidence="11 12" key="1">
    <citation type="journal article" date="2019" name="Nat. Microbiol.">
        <title>Mediterranean grassland soil C-N compound turnover is dependent on rainfall and depth, and is mediated by genomically divergent microorganisms.</title>
        <authorList>
            <person name="Diamond S."/>
            <person name="Andeer P.F."/>
            <person name="Li Z."/>
            <person name="Crits-Christoph A."/>
            <person name="Burstein D."/>
            <person name="Anantharaman K."/>
            <person name="Lane K.R."/>
            <person name="Thomas B.C."/>
            <person name="Pan C."/>
            <person name="Northen T.R."/>
            <person name="Banfield J.F."/>
        </authorList>
    </citation>
    <scope>NUCLEOTIDE SEQUENCE [LARGE SCALE GENOMIC DNA]</scope>
    <source>
        <strain evidence="11">NP_8</strain>
    </source>
</reference>
<dbReference type="SUPFAM" id="SSF56672">
    <property type="entry name" value="DNA/RNA polymerases"/>
    <property type="match status" value="1"/>
</dbReference>
<name>A0A537IXS8_9BACT</name>
<dbReference type="NCBIfam" id="TIGR01445">
    <property type="entry name" value="intein_Nterm"/>
    <property type="match status" value="1"/>
</dbReference>
<dbReference type="InterPro" id="IPR006142">
    <property type="entry name" value="INTEIN"/>
</dbReference>
<dbReference type="Gene3D" id="3.10.28.10">
    <property type="entry name" value="Homing endonucleases"/>
    <property type="match status" value="1"/>
</dbReference>
<feature type="domain" description="DOD-type homing endonuclease" evidence="10">
    <location>
        <begin position="637"/>
        <end position="775"/>
    </location>
</feature>
<evidence type="ECO:0000256" key="6">
    <source>
        <dbReference type="ARBA" id="ARBA00023000"/>
    </source>
</evidence>
<protein>
    <recommendedName>
        <fullName evidence="1">DNA-directed DNA polymerase</fullName>
        <ecNumber evidence="1">2.7.7.7</ecNumber>
    </recommendedName>
</protein>
<dbReference type="EC" id="2.7.7.7" evidence="1"/>
<evidence type="ECO:0000256" key="5">
    <source>
        <dbReference type="ARBA" id="ARBA00022932"/>
    </source>
</evidence>
<dbReference type="SUPFAM" id="SSF53098">
    <property type="entry name" value="Ribonuclease H-like"/>
    <property type="match status" value="1"/>
</dbReference>
<evidence type="ECO:0000256" key="8">
    <source>
        <dbReference type="ARBA" id="ARBA00049244"/>
    </source>
</evidence>
<dbReference type="SUPFAM" id="SSF55608">
    <property type="entry name" value="Homing endonucleases"/>
    <property type="match status" value="2"/>
</dbReference>
<evidence type="ECO:0000256" key="2">
    <source>
        <dbReference type="ARBA" id="ARBA00022679"/>
    </source>
</evidence>
<dbReference type="InterPro" id="IPR023211">
    <property type="entry name" value="DNA_pol_palm_dom_sf"/>
</dbReference>
<dbReference type="GO" id="GO:0004519">
    <property type="term" value="F:endonuclease activity"/>
    <property type="evidence" value="ECO:0007669"/>
    <property type="project" value="InterPro"/>
</dbReference>
<gene>
    <name evidence="11" type="ORF">E6H05_04615</name>
</gene>
<dbReference type="EMBL" id="VBAP01000030">
    <property type="protein sequence ID" value="TMI76093.1"/>
    <property type="molecule type" value="Genomic_DNA"/>
</dbReference>
<dbReference type="InterPro" id="IPR043502">
    <property type="entry name" value="DNA/RNA_pol_sf"/>
</dbReference>
<keyword evidence="5" id="KW-0239">DNA-directed DNA polymerase</keyword>
<evidence type="ECO:0000313" key="11">
    <source>
        <dbReference type="EMBL" id="TMI76093.1"/>
    </source>
</evidence>
<proteinExistence type="predicted"/>
<evidence type="ECO:0000256" key="4">
    <source>
        <dbReference type="ARBA" id="ARBA00022813"/>
    </source>
</evidence>
<dbReference type="GO" id="GO:0003887">
    <property type="term" value="F:DNA-directed DNA polymerase activity"/>
    <property type="evidence" value="ECO:0007669"/>
    <property type="project" value="UniProtKB-KW"/>
</dbReference>
<dbReference type="Gene3D" id="1.10.132.60">
    <property type="entry name" value="DNA polymerase family B, C-terminal domain"/>
    <property type="match status" value="1"/>
</dbReference>
<dbReference type="Gene3D" id="3.90.1600.10">
    <property type="entry name" value="Palm domain of DNA polymerase"/>
    <property type="match status" value="2"/>
</dbReference>
<keyword evidence="7" id="KW-0238">DNA-binding</keyword>
<dbReference type="GO" id="GO:0006261">
    <property type="term" value="P:DNA-templated DNA replication"/>
    <property type="evidence" value="ECO:0007669"/>
    <property type="project" value="TreeGrafter"/>
</dbReference>
<evidence type="ECO:0000313" key="12">
    <source>
        <dbReference type="Proteomes" id="UP000318834"/>
    </source>
</evidence>
<organism evidence="11 12">
    <name type="scientific">Candidatus Segetimicrobium genomatis</name>
    <dbReference type="NCBI Taxonomy" id="2569760"/>
    <lineage>
        <taxon>Bacteria</taxon>
        <taxon>Bacillati</taxon>
        <taxon>Candidatus Sysuimicrobiota</taxon>
        <taxon>Candidatus Sysuimicrobiia</taxon>
        <taxon>Candidatus Sysuimicrobiales</taxon>
        <taxon>Candidatus Segetimicrobiaceae</taxon>
        <taxon>Candidatus Segetimicrobium</taxon>
    </lineage>
</organism>
<dbReference type="PANTHER" id="PTHR10322:SF23">
    <property type="entry name" value="DNA POLYMERASE DELTA CATALYTIC SUBUNIT"/>
    <property type="match status" value="1"/>
</dbReference>
<dbReference type="InterPro" id="IPR042087">
    <property type="entry name" value="DNA_pol_B_thumb"/>
</dbReference>
<dbReference type="InterPro" id="IPR004860">
    <property type="entry name" value="LAGLIDADG_dom"/>
</dbReference>
<keyword evidence="6" id="KW-0651">Protein splicing</keyword>
<dbReference type="GO" id="GO:0016539">
    <property type="term" value="P:intein-mediated protein splicing"/>
    <property type="evidence" value="ECO:0007669"/>
    <property type="project" value="InterPro"/>
</dbReference>
<dbReference type="Pfam" id="PF14528">
    <property type="entry name" value="LAGLIDADG_3"/>
    <property type="match status" value="2"/>
</dbReference>
<dbReference type="Proteomes" id="UP000318834">
    <property type="component" value="Unassembled WGS sequence"/>
</dbReference>
<dbReference type="AlphaFoldDB" id="A0A537IXS8"/>
<dbReference type="InterPro" id="IPR050240">
    <property type="entry name" value="DNA_pol_type-B"/>
</dbReference>
<keyword evidence="4" id="KW-0068">Autocatalytic cleavage</keyword>
<dbReference type="InterPro" id="IPR006141">
    <property type="entry name" value="Intein_N"/>
</dbReference>
<dbReference type="SUPFAM" id="SSF51294">
    <property type="entry name" value="Hedgehog/intein (Hint) domain"/>
    <property type="match status" value="1"/>
</dbReference>
<dbReference type="InterPro" id="IPR036844">
    <property type="entry name" value="Hint_dom_sf"/>
</dbReference>
<dbReference type="GO" id="GO:0000166">
    <property type="term" value="F:nucleotide binding"/>
    <property type="evidence" value="ECO:0007669"/>
    <property type="project" value="InterPro"/>
</dbReference>
<dbReference type="PROSITE" id="PS50817">
    <property type="entry name" value="INTEIN_N_TER"/>
    <property type="match status" value="1"/>
</dbReference>
<evidence type="ECO:0000256" key="9">
    <source>
        <dbReference type="SAM" id="MobiDB-lite"/>
    </source>
</evidence>
<evidence type="ECO:0000259" key="10">
    <source>
        <dbReference type="PROSITE" id="PS50819"/>
    </source>
</evidence>
<dbReference type="CDD" id="cd00081">
    <property type="entry name" value="Hint"/>
    <property type="match status" value="1"/>
</dbReference>
<comment type="caution">
    <text evidence="11">The sequence shown here is derived from an EMBL/GenBank/DDBJ whole genome shotgun (WGS) entry which is preliminary data.</text>
</comment>
<evidence type="ECO:0000256" key="7">
    <source>
        <dbReference type="ARBA" id="ARBA00023125"/>
    </source>
</evidence>
<dbReference type="SMART" id="SM00306">
    <property type="entry name" value="HintN"/>
    <property type="match status" value="1"/>
</dbReference>
<dbReference type="PANTHER" id="PTHR10322">
    <property type="entry name" value="DNA POLYMERASE CATALYTIC SUBUNIT"/>
    <property type="match status" value="1"/>
</dbReference>
<evidence type="ECO:0000256" key="3">
    <source>
        <dbReference type="ARBA" id="ARBA00022695"/>
    </source>
</evidence>
<dbReference type="PRINTS" id="PR00379">
    <property type="entry name" value="INTEIN"/>
</dbReference>
<keyword evidence="2" id="KW-0808">Transferase</keyword>
<feature type="region of interest" description="Disordered" evidence="9">
    <location>
        <begin position="102"/>
        <end position="133"/>
    </location>
</feature>
<dbReference type="InterPro" id="IPR012337">
    <property type="entry name" value="RNaseH-like_sf"/>
</dbReference>
<dbReference type="InterPro" id="IPR004042">
    <property type="entry name" value="Intein_endonuc_central"/>
</dbReference>
<sequence length="1158" mass="130147">MTLTPTVRRELMSGEQIPVIAVAVHNPLAFPAAARLLAHVPGLTLYNCDILTVRLFFYETGLFPLARCAVTCAGDEAREIALTSRPEDLEYALPPLTVLRLHLESPGGHSDDPDDLPTANPSHGRPGRLEAGVDGETVVLDGDDPAETIRSLNRLLQRYDPDVLLSEWGDPVLLPRLQVLATRTGIPLQLNRDPVNRVRTRRSRSYTTYGQVVYQAGAQMLHGRWHIDLRNSFIYAESELAGLLEVARLARIPVQELARTSTGTAISSMQVQRAVRDGILIPWQKSEPEAFKTASQLIVTDKGGLTYQPLVGLYEQVGELDFSSMYPTMMARFNISPETIGCACCPDSRVPEINYTVCRQRRGLVPQVLDHLLERRVYYKQRKQATTGPQRALYDQRQTALKWCLVTCLDGETLVPFKKDGRIQIAPIRDIIDPLLPDGPGVLPVQGLHVFGYDENLRPIENPIRNVIKVPAPSKLLRVRMQSGRELTMIPNHRCFVVEDGRLITKRALELREGDLIPVTPSLTLERKPVQRINVIEQLQQELPREEHPLWRVFGIALKDRVAAAYRSIQLAAREHYTDKSIWNWRAYGYLPLQYLPHLHFRDEDFASLSVGRGKREGGIIKQIPALLTMDKDLGFLIGFFIGDGSARRTFLRFSVGQNEPDVAWKLRKILAQKFNLRSSRHKERKARMYVVQVNSVALARLFEVVLGVGKNAQNGKIDVPPLVWNGEDDVVYGFLSGLIASDGCVGKKGTFLRISSASRAFIGKLGVLLATRGIAHCYRTHGHLRSIEIVDSGVLTLRNSGWLSQKHRRRLEKRLRLAPPKERPSSWFAQSHGPFRCVRIRSIKEVPSTLPCTYCFEVERGLHGFTLANGIFTANNFGYLGYRNARFGRIEAHEAVTAFAREMLLRAKEVAESRGFRMLHALVDSMWLQRPGATHADYAALAQAVTGATGLPIFVEGIYRWIAFLPSKTHRGVGVPNRYMGVFEDNITKVRGIEVRRSDTPALVVQTQERMLRRMFRCQTLEDVRAALPELLGILEEALIRLRSGDVEAAELVVTNTLSQEVGEYRHNTVQAITARMLDCHGATLHPGEAVQFIITNAGAKVPEDRVRPYTLLGTDWHYDAEAYATMLLRAAETVLELFGYTRERLRDDVAKKILTS</sequence>
<dbReference type="Gene3D" id="1.10.287.690">
    <property type="entry name" value="Helix hairpin bin"/>
    <property type="match status" value="1"/>
</dbReference>
<dbReference type="Gene3D" id="2.170.16.10">
    <property type="entry name" value="Hedgehog/Intein (Hint) domain"/>
    <property type="match status" value="1"/>
</dbReference>
<dbReference type="PROSITE" id="PS50819">
    <property type="entry name" value="INTEIN_ENDONUCLEASE"/>
    <property type="match status" value="1"/>
</dbReference>
<dbReference type="InterPro" id="IPR006134">
    <property type="entry name" value="DNA-dir_DNA_pol_B_multi_dom"/>
</dbReference>
<evidence type="ECO:0000256" key="1">
    <source>
        <dbReference type="ARBA" id="ARBA00012417"/>
    </source>
</evidence>
<dbReference type="GO" id="GO:0003677">
    <property type="term" value="F:DNA binding"/>
    <property type="evidence" value="ECO:0007669"/>
    <property type="project" value="UniProtKB-KW"/>
</dbReference>
<dbReference type="InterPro" id="IPR027434">
    <property type="entry name" value="Homing_endonucl"/>
</dbReference>
<dbReference type="InterPro" id="IPR003587">
    <property type="entry name" value="Hint_dom_N"/>
</dbReference>
<dbReference type="Pfam" id="PF00136">
    <property type="entry name" value="DNA_pol_B"/>
    <property type="match status" value="2"/>
</dbReference>
<comment type="catalytic activity">
    <reaction evidence="8">
        <text>DNA(n) + a 2'-deoxyribonucleoside 5'-triphosphate = DNA(n+1) + diphosphate</text>
        <dbReference type="Rhea" id="RHEA:22508"/>
        <dbReference type="Rhea" id="RHEA-COMP:17339"/>
        <dbReference type="Rhea" id="RHEA-COMP:17340"/>
        <dbReference type="ChEBI" id="CHEBI:33019"/>
        <dbReference type="ChEBI" id="CHEBI:61560"/>
        <dbReference type="ChEBI" id="CHEBI:173112"/>
        <dbReference type="EC" id="2.7.7.7"/>
    </reaction>
</comment>
<accession>A0A537IXS8</accession>
<keyword evidence="3" id="KW-0548">Nucleotidyltransferase</keyword>